<dbReference type="InterPro" id="IPR036895">
    <property type="entry name" value="Uracil-DNA_glycosylase-like_sf"/>
</dbReference>
<dbReference type="eggNOG" id="COG1573">
    <property type="taxonomic scope" value="Bacteria"/>
</dbReference>
<dbReference type="PANTHER" id="PTHR42160">
    <property type="entry name" value="URACIL-DNA GLYCOSYLASE SUPERFAMILY PROTEIN"/>
    <property type="match status" value="1"/>
</dbReference>
<evidence type="ECO:0000313" key="2">
    <source>
        <dbReference type="EMBL" id="KFI65285.1"/>
    </source>
</evidence>
<dbReference type="InterPro" id="IPR047124">
    <property type="entry name" value="HI_0220.2"/>
</dbReference>
<feature type="domain" description="Uracil-DNA glycosylase-like" evidence="1">
    <location>
        <begin position="28"/>
        <end position="185"/>
    </location>
</feature>
<name>A0A087B2N5_9BIFI</name>
<protein>
    <submittedName>
        <fullName evidence="2">Putative glycosylase</fullName>
    </submittedName>
</protein>
<organism evidence="2 3">
    <name type="scientific">Bifidobacterium cuniculi</name>
    <dbReference type="NCBI Taxonomy" id="1688"/>
    <lineage>
        <taxon>Bacteria</taxon>
        <taxon>Bacillati</taxon>
        <taxon>Actinomycetota</taxon>
        <taxon>Actinomycetes</taxon>
        <taxon>Bifidobacteriales</taxon>
        <taxon>Bifidobacteriaceae</taxon>
        <taxon>Bifidobacterium</taxon>
    </lineage>
</organism>
<dbReference type="CDD" id="cd10033">
    <property type="entry name" value="UDG_like"/>
    <property type="match status" value="1"/>
</dbReference>
<dbReference type="STRING" id="1688.BCUN_1051"/>
<evidence type="ECO:0000259" key="1">
    <source>
        <dbReference type="SMART" id="SM00986"/>
    </source>
</evidence>
<keyword evidence="3" id="KW-1185">Reference proteome</keyword>
<dbReference type="PANTHER" id="PTHR42160:SF1">
    <property type="entry name" value="URACIL-DNA GLYCOSYLASE SUPERFAMILY PROTEIN"/>
    <property type="match status" value="1"/>
</dbReference>
<comment type="caution">
    <text evidence="2">The sequence shown here is derived from an EMBL/GenBank/DDBJ whole genome shotgun (WGS) entry which is preliminary data.</text>
</comment>
<reference evidence="2 3" key="1">
    <citation type="submission" date="2014-03" db="EMBL/GenBank/DDBJ databases">
        <title>Genomics of Bifidobacteria.</title>
        <authorList>
            <person name="Ventura M."/>
            <person name="Milani C."/>
            <person name="Lugli G.A."/>
        </authorList>
    </citation>
    <scope>NUCLEOTIDE SEQUENCE [LARGE SCALE GENOMIC DNA]</scope>
    <source>
        <strain evidence="2 3">LMG 10738</strain>
    </source>
</reference>
<dbReference type="Pfam" id="PF03167">
    <property type="entry name" value="UDG"/>
    <property type="match status" value="1"/>
</dbReference>
<dbReference type="SMART" id="SM00986">
    <property type="entry name" value="UDG"/>
    <property type="match status" value="1"/>
</dbReference>
<proteinExistence type="predicted"/>
<sequence length="193" mass="21559">MATIEEITKRIEEDPANAAFEAEGQKPLFQAPPTARINIVGQAPGAKAEEAGIVWGDESGDRLRAWLGVDRATFYDSGMFALLPMDFYFPGKSAHGDLAPRKAFADKWFPQILDTMPDIQLTVLAGSSAIHHFLDLKSKDTITDVVEHYEEYLPQYFPIIHPSGRNNIWIAEHPWFDAKVIPALQAQVREILA</sequence>
<dbReference type="Proteomes" id="UP000029067">
    <property type="component" value="Unassembled WGS sequence"/>
</dbReference>
<dbReference type="OrthoDB" id="9789139at2"/>
<accession>A0A087B2N5</accession>
<dbReference type="SMART" id="SM00987">
    <property type="entry name" value="UreE_C"/>
    <property type="match status" value="1"/>
</dbReference>
<dbReference type="EMBL" id="JGYV01000002">
    <property type="protein sequence ID" value="KFI65285.1"/>
    <property type="molecule type" value="Genomic_DNA"/>
</dbReference>
<dbReference type="RefSeq" id="WP_033518438.1">
    <property type="nucleotide sequence ID" value="NZ_JGYV01000002.1"/>
</dbReference>
<dbReference type="Gene3D" id="3.40.470.10">
    <property type="entry name" value="Uracil-DNA glycosylase-like domain"/>
    <property type="match status" value="1"/>
</dbReference>
<evidence type="ECO:0000313" key="3">
    <source>
        <dbReference type="Proteomes" id="UP000029067"/>
    </source>
</evidence>
<gene>
    <name evidence="2" type="ORF">BCUN_1051</name>
</gene>
<dbReference type="InterPro" id="IPR005122">
    <property type="entry name" value="Uracil-DNA_glycosylase-like"/>
</dbReference>
<dbReference type="AlphaFoldDB" id="A0A087B2N5"/>
<dbReference type="SUPFAM" id="SSF52141">
    <property type="entry name" value="Uracil-DNA glycosylase-like"/>
    <property type="match status" value="1"/>
</dbReference>